<keyword evidence="4" id="KW-0862">Zinc</keyword>
<dbReference type="InterPro" id="IPR036291">
    <property type="entry name" value="NAD(P)-bd_dom_sf"/>
</dbReference>
<organism evidence="7">
    <name type="scientific">Microscilla sp. PRE1</name>
    <dbReference type="NCBI Taxonomy" id="155537"/>
    <lineage>
        <taxon>Bacteria</taxon>
        <taxon>Pseudomonadati</taxon>
        <taxon>Bacteroidota</taxon>
        <taxon>Cytophagia</taxon>
        <taxon>Cytophagales</taxon>
        <taxon>Microscillaceae</taxon>
        <taxon>Microscilla</taxon>
    </lineage>
</organism>
<protein>
    <submittedName>
        <fullName evidence="7">MS137, putative dehydrogenase</fullName>
    </submittedName>
</protein>
<evidence type="ECO:0000259" key="6">
    <source>
        <dbReference type="Pfam" id="PF00107"/>
    </source>
</evidence>
<evidence type="ECO:0000256" key="2">
    <source>
        <dbReference type="ARBA" id="ARBA00008072"/>
    </source>
</evidence>
<accession>Q93P94</accession>
<dbReference type="GO" id="GO:0016491">
    <property type="term" value="F:oxidoreductase activity"/>
    <property type="evidence" value="ECO:0007669"/>
    <property type="project" value="UniProtKB-KW"/>
</dbReference>
<evidence type="ECO:0000256" key="5">
    <source>
        <dbReference type="ARBA" id="ARBA00023002"/>
    </source>
</evidence>
<proteinExistence type="inferred from homology"/>
<dbReference type="InterPro" id="IPR013149">
    <property type="entry name" value="ADH-like_C"/>
</dbReference>
<dbReference type="EMBL" id="AF339846">
    <property type="protein sequence ID" value="AAK62859.1"/>
    <property type="molecule type" value="Genomic_DNA"/>
</dbReference>
<dbReference type="RefSeq" id="WP_010925651.1">
    <property type="nucleotide sequence ID" value="NC_002806.1"/>
</dbReference>
<keyword evidence="5" id="KW-0560">Oxidoreductase</keyword>
<dbReference type="PANTHER" id="PTHR43350">
    <property type="entry name" value="NAD-DEPENDENT ALCOHOL DEHYDROGENASE"/>
    <property type="match status" value="1"/>
</dbReference>
<sequence>MIWTIHGCKPHHVDVFLFGAGAVIRSVLRGAQVIVVDIDQNKLDIARSIGATHVLNARDTNFTEQLKQLSNGHGPNVTIEAAGNSQTYRTVINEVAFSGRVVFIGYAGKEIAFQTHLFVQKELDIRGSRNAEWSDFKAVINYLRKTDDCDELISKVILPQEFPTAIKEWLLNSGSVMKLMVQFK</sequence>
<dbReference type="SUPFAM" id="SSF51735">
    <property type="entry name" value="NAD(P)-binding Rossmann-fold domains"/>
    <property type="match status" value="1"/>
</dbReference>
<evidence type="ECO:0000256" key="1">
    <source>
        <dbReference type="ARBA" id="ARBA00001947"/>
    </source>
</evidence>
<feature type="domain" description="Alcohol dehydrogenase-like C-terminal" evidence="6">
    <location>
        <begin position="27"/>
        <end position="142"/>
    </location>
</feature>
<dbReference type="GO" id="GO:0046872">
    <property type="term" value="F:metal ion binding"/>
    <property type="evidence" value="ECO:0007669"/>
    <property type="project" value="UniProtKB-KW"/>
</dbReference>
<comment type="cofactor">
    <cofactor evidence="1">
        <name>Zn(2+)</name>
        <dbReference type="ChEBI" id="CHEBI:29105"/>
    </cofactor>
</comment>
<dbReference type="Gene3D" id="3.40.50.720">
    <property type="entry name" value="NAD(P)-binding Rossmann-like Domain"/>
    <property type="match status" value="1"/>
</dbReference>
<keyword evidence="7" id="KW-0614">Plasmid</keyword>
<comment type="similarity">
    <text evidence="2">Belongs to the zinc-containing alcohol dehydrogenase family.</text>
</comment>
<evidence type="ECO:0000256" key="3">
    <source>
        <dbReference type="ARBA" id="ARBA00022723"/>
    </source>
</evidence>
<dbReference type="Gene3D" id="3.90.180.10">
    <property type="entry name" value="Medium-chain alcohol dehydrogenases, catalytic domain"/>
    <property type="match status" value="1"/>
</dbReference>
<name>Q93P94_9BACT</name>
<dbReference type="Pfam" id="PF00107">
    <property type="entry name" value="ADH_zinc_N"/>
    <property type="match status" value="1"/>
</dbReference>
<keyword evidence="3" id="KW-0479">Metal-binding</keyword>
<dbReference type="PANTHER" id="PTHR43350:SF19">
    <property type="entry name" value="D-GULOSIDE 3-DEHYDROGENASE"/>
    <property type="match status" value="1"/>
</dbReference>
<geneLocation type="plasmid" evidence="7">
    <name>pSD15</name>
</geneLocation>
<reference evidence="7" key="1">
    <citation type="journal article" date="2001" name="Appl. Environ. Microbiol.">
        <title>Sequence analysis of a 101-kilobase plasmid required for agar degradation by a Microscilla isolate.</title>
        <authorList>
            <person name="Zhong Z."/>
            <person name="Toukdarian A."/>
            <person name="Helinski D."/>
            <person name="Knauf V."/>
            <person name="Sykes S."/>
            <person name="Wilkinson J.E."/>
            <person name="O'Bryne C."/>
            <person name="Shea T."/>
            <person name="DeLoughery C."/>
            <person name="Caspi R."/>
        </authorList>
    </citation>
    <scope>NUCLEOTIDE SEQUENCE</scope>
    <source>
        <strain evidence="7">PRE1</strain>
        <plasmid evidence="7">pSD15</plasmid>
    </source>
</reference>
<evidence type="ECO:0000256" key="4">
    <source>
        <dbReference type="ARBA" id="ARBA00022833"/>
    </source>
</evidence>
<evidence type="ECO:0000313" key="7">
    <source>
        <dbReference type="EMBL" id="AAK62859.1"/>
    </source>
</evidence>
<dbReference type="AlphaFoldDB" id="Q93P94"/>